<dbReference type="EMBL" id="JASCZI010151439">
    <property type="protein sequence ID" value="MED6172859.1"/>
    <property type="molecule type" value="Genomic_DNA"/>
</dbReference>
<organism evidence="3 4">
    <name type="scientific">Stylosanthes scabra</name>
    <dbReference type="NCBI Taxonomy" id="79078"/>
    <lineage>
        <taxon>Eukaryota</taxon>
        <taxon>Viridiplantae</taxon>
        <taxon>Streptophyta</taxon>
        <taxon>Embryophyta</taxon>
        <taxon>Tracheophyta</taxon>
        <taxon>Spermatophyta</taxon>
        <taxon>Magnoliopsida</taxon>
        <taxon>eudicotyledons</taxon>
        <taxon>Gunneridae</taxon>
        <taxon>Pentapetalae</taxon>
        <taxon>rosids</taxon>
        <taxon>fabids</taxon>
        <taxon>Fabales</taxon>
        <taxon>Fabaceae</taxon>
        <taxon>Papilionoideae</taxon>
        <taxon>50 kb inversion clade</taxon>
        <taxon>dalbergioids sensu lato</taxon>
        <taxon>Dalbergieae</taxon>
        <taxon>Pterocarpus clade</taxon>
        <taxon>Stylosanthes</taxon>
    </lineage>
</organism>
<reference evidence="3 4" key="1">
    <citation type="journal article" date="2023" name="Plants (Basel)">
        <title>Bridging the Gap: Combining Genomics and Transcriptomics Approaches to Understand Stylosanthes scabra, an Orphan Legume from the Brazilian Caatinga.</title>
        <authorList>
            <person name="Ferreira-Neto J.R.C."/>
            <person name="da Silva M.D."/>
            <person name="Binneck E."/>
            <person name="de Melo N.F."/>
            <person name="da Silva R.H."/>
            <person name="de Melo A.L.T.M."/>
            <person name="Pandolfi V."/>
            <person name="Bustamante F.O."/>
            <person name="Brasileiro-Vidal A.C."/>
            <person name="Benko-Iseppon A.M."/>
        </authorList>
    </citation>
    <scope>NUCLEOTIDE SEQUENCE [LARGE SCALE GENOMIC DNA]</scope>
    <source>
        <tissue evidence="3">Leaves</tissue>
    </source>
</reference>
<sequence>MQKYICFRQFGDSVKHWITLNELVLYNTLGYGSGGSPPTRCSKWMSSICATGDSSIETYIVTHHLILAHAAAVEVYREKFKGGGVNPYPNVLGIHNSGGPRSQQNSSKFHVIRKNSPVVHFAPN</sequence>
<evidence type="ECO:0000256" key="1">
    <source>
        <dbReference type="ARBA" id="ARBA00010838"/>
    </source>
</evidence>
<dbReference type="InterPro" id="IPR001360">
    <property type="entry name" value="Glyco_hydro_1"/>
</dbReference>
<dbReference type="Gene3D" id="3.20.20.80">
    <property type="entry name" value="Glycosidases"/>
    <property type="match status" value="1"/>
</dbReference>
<dbReference type="PANTHER" id="PTHR10353">
    <property type="entry name" value="GLYCOSYL HYDROLASE"/>
    <property type="match status" value="1"/>
</dbReference>
<dbReference type="InterPro" id="IPR017853">
    <property type="entry name" value="GH"/>
</dbReference>
<gene>
    <name evidence="3" type="ORF">PIB30_053841</name>
</gene>
<keyword evidence="4" id="KW-1185">Reference proteome</keyword>
<evidence type="ECO:0000313" key="4">
    <source>
        <dbReference type="Proteomes" id="UP001341840"/>
    </source>
</evidence>
<name>A0ABU6VIC5_9FABA</name>
<accession>A0ABU6VIC5</accession>
<dbReference type="Proteomes" id="UP001341840">
    <property type="component" value="Unassembled WGS sequence"/>
</dbReference>
<evidence type="ECO:0000313" key="3">
    <source>
        <dbReference type="EMBL" id="MED6172859.1"/>
    </source>
</evidence>
<evidence type="ECO:0000256" key="2">
    <source>
        <dbReference type="RuleBase" id="RU003690"/>
    </source>
</evidence>
<dbReference type="SUPFAM" id="SSF51445">
    <property type="entry name" value="(Trans)glycosidases"/>
    <property type="match status" value="1"/>
</dbReference>
<dbReference type="Pfam" id="PF00232">
    <property type="entry name" value="Glyco_hydro_1"/>
    <property type="match status" value="1"/>
</dbReference>
<dbReference type="PANTHER" id="PTHR10353:SF237">
    <property type="entry name" value="BETA-GLUCOSIDASE 12-RELATED"/>
    <property type="match status" value="1"/>
</dbReference>
<comment type="similarity">
    <text evidence="1 2">Belongs to the glycosyl hydrolase 1 family.</text>
</comment>
<protein>
    <submittedName>
        <fullName evidence="3">Uncharacterized protein</fullName>
    </submittedName>
</protein>
<comment type="caution">
    <text evidence="3">The sequence shown here is derived from an EMBL/GenBank/DDBJ whole genome shotgun (WGS) entry which is preliminary data.</text>
</comment>
<proteinExistence type="inferred from homology"/>